<evidence type="ECO:0000313" key="1">
    <source>
        <dbReference type="EMBL" id="KAK9240441.1"/>
    </source>
</evidence>
<dbReference type="Proteomes" id="UP001433508">
    <property type="component" value="Unassembled WGS sequence"/>
</dbReference>
<accession>A0ACC3TA10</accession>
<comment type="caution">
    <text evidence="1">The sequence shown here is derived from an EMBL/GenBank/DDBJ whole genome shotgun (WGS) entry which is preliminary data.</text>
</comment>
<dbReference type="EMBL" id="MU971339">
    <property type="protein sequence ID" value="KAK9240441.1"/>
    <property type="molecule type" value="Genomic_DNA"/>
</dbReference>
<protein>
    <submittedName>
        <fullName evidence="1">Uncharacterized protein</fullName>
    </submittedName>
</protein>
<organism evidence="1 2">
    <name type="scientific">Lipomyces kononenkoae</name>
    <name type="common">Yeast</name>
    <dbReference type="NCBI Taxonomy" id="34357"/>
    <lineage>
        <taxon>Eukaryota</taxon>
        <taxon>Fungi</taxon>
        <taxon>Dikarya</taxon>
        <taxon>Ascomycota</taxon>
        <taxon>Saccharomycotina</taxon>
        <taxon>Lipomycetes</taxon>
        <taxon>Lipomycetales</taxon>
        <taxon>Lipomycetaceae</taxon>
        <taxon>Lipomyces</taxon>
    </lineage>
</organism>
<sequence>MSAPQLSNTVEMSDSYSVGNSNNPVSLDSEDDVIMEAPPPSAKIVQGQSEFSTEQELRDGLRRLDDLYDQLLILRIAAPKLIRTLTQIESTTTPSEVYGNFAIRVREILSEIDRFSTGYKNASDILAYANKSRAANPHGLERGTFRSLSRSAEEEEVKEENNDGDDKMIL</sequence>
<keyword evidence="2" id="KW-1185">Reference proteome</keyword>
<proteinExistence type="predicted"/>
<name>A0ACC3TA10_LIPKO</name>
<reference evidence="2" key="1">
    <citation type="journal article" date="2024" name="Front. Bioeng. Biotechnol.">
        <title>Genome-scale model development and genomic sequencing of the oleaginous clade Lipomyces.</title>
        <authorList>
            <person name="Czajka J.J."/>
            <person name="Han Y."/>
            <person name="Kim J."/>
            <person name="Mondo S.J."/>
            <person name="Hofstad B.A."/>
            <person name="Robles A."/>
            <person name="Haridas S."/>
            <person name="Riley R."/>
            <person name="LaButti K."/>
            <person name="Pangilinan J."/>
            <person name="Andreopoulos W."/>
            <person name="Lipzen A."/>
            <person name="Yan J."/>
            <person name="Wang M."/>
            <person name="Ng V."/>
            <person name="Grigoriev I.V."/>
            <person name="Spatafora J.W."/>
            <person name="Magnuson J.K."/>
            <person name="Baker S.E."/>
            <person name="Pomraning K.R."/>
        </authorList>
    </citation>
    <scope>NUCLEOTIDE SEQUENCE [LARGE SCALE GENOMIC DNA]</scope>
    <source>
        <strain evidence="2">CBS 7786</strain>
    </source>
</reference>
<evidence type="ECO:0000313" key="2">
    <source>
        <dbReference type="Proteomes" id="UP001433508"/>
    </source>
</evidence>
<gene>
    <name evidence="1" type="ORF">V1525DRAFT_394972</name>
</gene>